<accession>A0ABD1D0V9</accession>
<keyword evidence="1" id="KW-0812">Transmembrane</keyword>
<keyword evidence="3" id="KW-1185">Reference proteome</keyword>
<reference evidence="2 3" key="1">
    <citation type="submission" date="2024-05" db="EMBL/GenBank/DDBJ databases">
        <title>Culex pipiens pipiens assembly and annotation.</title>
        <authorList>
            <person name="Alout H."/>
            <person name="Durand T."/>
        </authorList>
    </citation>
    <scope>NUCLEOTIDE SEQUENCE [LARGE SCALE GENOMIC DNA]</scope>
    <source>
        <strain evidence="2">HA-2024</strain>
        <tissue evidence="2">Whole body</tissue>
    </source>
</reference>
<dbReference type="InterPro" id="IPR009318">
    <property type="entry name" value="Gustatory_rcpt"/>
</dbReference>
<dbReference type="AlphaFoldDB" id="A0ABD1D0V9"/>
<dbReference type="Pfam" id="PF06151">
    <property type="entry name" value="Trehalose_recp"/>
    <property type="match status" value="1"/>
</dbReference>
<comment type="caution">
    <text evidence="2">The sequence shown here is derived from an EMBL/GenBank/DDBJ whole genome shotgun (WGS) entry which is preliminary data.</text>
</comment>
<sequence length="90" mass="9999">MCELACSVTCSSHGTCRLIQRVLTAEYCDELQRLQMYTKCGVSLTGMGVSRRIVLTLTGTIITYELVLLSYRFIVRTMAPDLIAISTVES</sequence>
<gene>
    <name evidence="2" type="ORF">pipiens_012815</name>
</gene>
<proteinExistence type="predicted"/>
<keyword evidence="1" id="KW-0472">Membrane</keyword>
<protein>
    <recommendedName>
        <fullName evidence="4">Gustatory receptor</fullName>
    </recommendedName>
</protein>
<dbReference type="EMBL" id="JBEHCU010008202">
    <property type="protein sequence ID" value="KAL1386780.1"/>
    <property type="molecule type" value="Genomic_DNA"/>
</dbReference>
<evidence type="ECO:0000256" key="1">
    <source>
        <dbReference type="SAM" id="Phobius"/>
    </source>
</evidence>
<organism evidence="2 3">
    <name type="scientific">Culex pipiens pipiens</name>
    <name type="common">Northern house mosquito</name>
    <dbReference type="NCBI Taxonomy" id="38569"/>
    <lineage>
        <taxon>Eukaryota</taxon>
        <taxon>Metazoa</taxon>
        <taxon>Ecdysozoa</taxon>
        <taxon>Arthropoda</taxon>
        <taxon>Hexapoda</taxon>
        <taxon>Insecta</taxon>
        <taxon>Pterygota</taxon>
        <taxon>Neoptera</taxon>
        <taxon>Endopterygota</taxon>
        <taxon>Diptera</taxon>
        <taxon>Nematocera</taxon>
        <taxon>Culicoidea</taxon>
        <taxon>Culicidae</taxon>
        <taxon>Culicinae</taxon>
        <taxon>Culicini</taxon>
        <taxon>Culex</taxon>
        <taxon>Culex</taxon>
    </lineage>
</organism>
<keyword evidence="1" id="KW-1133">Transmembrane helix</keyword>
<feature type="transmembrane region" description="Helical" evidence="1">
    <location>
        <begin position="53"/>
        <end position="74"/>
    </location>
</feature>
<evidence type="ECO:0008006" key="4">
    <source>
        <dbReference type="Google" id="ProtNLM"/>
    </source>
</evidence>
<evidence type="ECO:0000313" key="2">
    <source>
        <dbReference type="EMBL" id="KAL1386780.1"/>
    </source>
</evidence>
<evidence type="ECO:0000313" key="3">
    <source>
        <dbReference type="Proteomes" id="UP001562425"/>
    </source>
</evidence>
<name>A0ABD1D0V9_CULPP</name>
<dbReference type="Proteomes" id="UP001562425">
    <property type="component" value="Unassembled WGS sequence"/>
</dbReference>